<feature type="region of interest" description="Disordered" evidence="8">
    <location>
        <begin position="145"/>
        <end position="182"/>
    </location>
</feature>
<feature type="region of interest" description="Disordered" evidence="8">
    <location>
        <begin position="586"/>
        <end position="621"/>
    </location>
</feature>
<reference evidence="10 11" key="1">
    <citation type="submission" date="2024-04" db="EMBL/GenBank/DDBJ databases">
        <title>Complete genome sequence of Fusarium acuminatum.</title>
        <authorList>
            <person name="Lan B."/>
        </authorList>
    </citation>
    <scope>NUCLEOTIDE SEQUENCE [LARGE SCALE GENOMIC DNA]</scope>
    <source>
        <strain evidence="10">1A</strain>
    </source>
</reference>
<protein>
    <submittedName>
        <fullName evidence="10">Regulatory amda</fullName>
    </submittedName>
</protein>
<evidence type="ECO:0000313" key="10">
    <source>
        <dbReference type="EMBL" id="WZH49043.1"/>
    </source>
</evidence>
<comment type="subcellular location">
    <subcellularLocation>
        <location evidence="1">Nucleus</location>
    </subcellularLocation>
</comment>
<dbReference type="Proteomes" id="UP001489902">
    <property type="component" value="Chromosome 6"/>
</dbReference>
<dbReference type="InterPro" id="IPR036236">
    <property type="entry name" value="Znf_C2H2_sf"/>
</dbReference>
<feature type="compositionally biased region" description="Low complexity" evidence="8">
    <location>
        <begin position="595"/>
        <end position="610"/>
    </location>
</feature>
<evidence type="ECO:0000256" key="2">
    <source>
        <dbReference type="ARBA" id="ARBA00022723"/>
    </source>
</evidence>
<dbReference type="SUPFAM" id="SSF57667">
    <property type="entry name" value="beta-beta-alpha zinc fingers"/>
    <property type="match status" value="1"/>
</dbReference>
<feature type="region of interest" description="Disordered" evidence="8">
    <location>
        <begin position="306"/>
        <end position="345"/>
    </location>
</feature>
<organism evidence="10 11">
    <name type="scientific">Fusarium acuminatum</name>
    <dbReference type="NCBI Taxonomy" id="5515"/>
    <lineage>
        <taxon>Eukaryota</taxon>
        <taxon>Fungi</taxon>
        <taxon>Dikarya</taxon>
        <taxon>Ascomycota</taxon>
        <taxon>Pezizomycotina</taxon>
        <taxon>Sordariomycetes</taxon>
        <taxon>Hypocreomycetidae</taxon>
        <taxon>Hypocreales</taxon>
        <taxon>Nectriaceae</taxon>
        <taxon>Fusarium</taxon>
        <taxon>Fusarium tricinctum species complex</taxon>
    </lineage>
</organism>
<dbReference type="PROSITE" id="PS50157">
    <property type="entry name" value="ZINC_FINGER_C2H2_2"/>
    <property type="match status" value="1"/>
</dbReference>
<dbReference type="PROSITE" id="PS00028">
    <property type="entry name" value="ZINC_FINGER_C2H2_1"/>
    <property type="match status" value="1"/>
</dbReference>
<dbReference type="PANTHER" id="PTHR40626:SF10">
    <property type="entry name" value="C2H2-TYPE DOMAIN-CONTAINING PROTEIN"/>
    <property type="match status" value="1"/>
</dbReference>
<dbReference type="InterPro" id="IPR007219">
    <property type="entry name" value="XnlR_reg_dom"/>
</dbReference>
<evidence type="ECO:0000259" key="9">
    <source>
        <dbReference type="PROSITE" id="PS50157"/>
    </source>
</evidence>
<evidence type="ECO:0000256" key="5">
    <source>
        <dbReference type="ARBA" id="ARBA00022833"/>
    </source>
</evidence>
<evidence type="ECO:0000256" key="8">
    <source>
        <dbReference type="SAM" id="MobiDB-lite"/>
    </source>
</evidence>
<evidence type="ECO:0000256" key="3">
    <source>
        <dbReference type="ARBA" id="ARBA00022737"/>
    </source>
</evidence>
<dbReference type="InterPro" id="IPR051059">
    <property type="entry name" value="VerF-like"/>
</dbReference>
<proteinExistence type="predicted"/>
<name>A0ABZ2XAY5_9HYPO</name>
<keyword evidence="5" id="KW-0862">Zinc</keyword>
<feature type="compositionally biased region" description="Polar residues" evidence="8">
    <location>
        <begin position="308"/>
        <end position="334"/>
    </location>
</feature>
<dbReference type="Gene3D" id="3.30.160.60">
    <property type="entry name" value="Classic Zinc Finger"/>
    <property type="match status" value="2"/>
</dbReference>
<dbReference type="Pfam" id="PF04082">
    <property type="entry name" value="Fungal_trans"/>
    <property type="match status" value="1"/>
</dbReference>
<keyword evidence="2" id="KW-0479">Metal-binding</keyword>
<feature type="compositionally biased region" description="Basic and acidic residues" evidence="8">
    <location>
        <begin position="169"/>
        <end position="182"/>
    </location>
</feature>
<evidence type="ECO:0000256" key="7">
    <source>
        <dbReference type="PROSITE-ProRule" id="PRU00042"/>
    </source>
</evidence>
<evidence type="ECO:0000313" key="11">
    <source>
        <dbReference type="Proteomes" id="UP001489902"/>
    </source>
</evidence>
<evidence type="ECO:0000256" key="6">
    <source>
        <dbReference type="ARBA" id="ARBA00023242"/>
    </source>
</evidence>
<keyword evidence="11" id="KW-1185">Reference proteome</keyword>
<accession>A0ABZ2XAY5</accession>
<dbReference type="CDD" id="cd12148">
    <property type="entry name" value="fungal_TF_MHR"/>
    <property type="match status" value="1"/>
</dbReference>
<keyword evidence="4 7" id="KW-0863">Zinc-finger</keyword>
<keyword evidence="3" id="KW-0677">Repeat</keyword>
<gene>
    <name evidence="10" type="ORF">QYS62_010233</name>
</gene>
<dbReference type="PANTHER" id="PTHR40626">
    <property type="entry name" value="MIP31509P"/>
    <property type="match status" value="1"/>
</dbReference>
<evidence type="ECO:0000256" key="1">
    <source>
        <dbReference type="ARBA" id="ARBA00004123"/>
    </source>
</evidence>
<keyword evidence="6" id="KW-0539">Nucleus</keyword>
<evidence type="ECO:0000256" key="4">
    <source>
        <dbReference type="ARBA" id="ARBA00022771"/>
    </source>
</evidence>
<sequence>MLAIQSMEGPPRPLPGPPSSLVGPEPAEARQPKPKTLPCKYCSKRFRRVEHVQRHERTHTKEKPFSCGWDRCGKTFGRSYGESIVAYTTERPREDQPMGSGYVPQQPPASSYDDYNPFLDEYASSSHFLPPNFDTEQQMLYSRNQGAGVQRRPSKSSFLPGRFPPMQTEAREVGDSASRGIDDSARQSALRISVADHTVIKNRLDEFSAVLPTDFVFPSRHTLTRFLEGYISGLHEHLPFLHLPTFSPAEASPELLLAILAVGAQYRFEKNRGYALWYAAKAVAMEQIRRRRISEVHALLPTAAAYSPHSTRPSPSATYRHSFASAQSERPATQDTHREPYSPNTPQARIETIQAVLLLFAIGLWNVPTILHEALSLQSVLAILIREEGLVAEVNQSAVNDWETWIRLETATRTKLVAYCYFNLCSIAYNMPPLLLTSELNLLLPQRGKLWRAETAWQWQEMRQSTPMVELTLHDAFSRLFGRTNQGLPQHMSSLGSYVLIHALIQHIYLLKQTSFATGLPYNIHRTMKPEDVEEVSQALRVWQTSFEDQHQLRAAESGHYSVSNSIEGGTLDFTATALLHPGSALGGVGLKQNPPTSTKSKTTPGSVPSDPRPIYTGQRRSQLRRQYQINRMEHSALTVQFRVCHTEEKNMLDMISRMVDETEFAVPPIDPSLAGQNEMPSSDSAKLRRLAAQVVRLWAETFGGRHIFEIVKVMGQSLEAYGHLVEKPTDRSPQNRLLEPGIN</sequence>
<feature type="region of interest" description="Disordered" evidence="8">
    <location>
        <begin position="1"/>
        <end position="38"/>
    </location>
</feature>
<dbReference type="InterPro" id="IPR013087">
    <property type="entry name" value="Znf_C2H2_type"/>
</dbReference>
<feature type="domain" description="C2H2-type" evidence="9">
    <location>
        <begin position="37"/>
        <end position="64"/>
    </location>
</feature>
<dbReference type="EMBL" id="CP151265">
    <property type="protein sequence ID" value="WZH49043.1"/>
    <property type="molecule type" value="Genomic_DNA"/>
</dbReference>